<feature type="compositionally biased region" description="Polar residues" evidence="1">
    <location>
        <begin position="26"/>
        <end position="49"/>
    </location>
</feature>
<comment type="caution">
    <text evidence="2">The sequence shown here is derived from an EMBL/GenBank/DDBJ whole genome shotgun (WGS) entry which is preliminary data.</text>
</comment>
<name>A0AAN7DJX3_9FUNG</name>
<dbReference type="PANTHER" id="PTHR33096:SF1">
    <property type="entry name" value="CXC1-LIKE CYSTEINE CLUSTER ASSOCIATED WITH KDZ TRANSPOSASES DOMAIN-CONTAINING PROTEIN"/>
    <property type="match status" value="1"/>
</dbReference>
<feature type="compositionally biased region" description="Acidic residues" evidence="1">
    <location>
        <begin position="758"/>
        <end position="786"/>
    </location>
</feature>
<accession>A0AAN7DJX3</accession>
<feature type="compositionally biased region" description="Polar residues" evidence="1">
    <location>
        <begin position="795"/>
        <end position="815"/>
    </location>
</feature>
<proteinExistence type="predicted"/>
<dbReference type="Proteomes" id="UP001304243">
    <property type="component" value="Unassembled WGS sequence"/>
</dbReference>
<dbReference type="AlphaFoldDB" id="A0AAN7DJX3"/>
<dbReference type="Pfam" id="PF18758">
    <property type="entry name" value="KDZ"/>
    <property type="match status" value="1"/>
</dbReference>
<feature type="region of interest" description="Disordered" evidence="1">
    <location>
        <begin position="751"/>
        <end position="815"/>
    </location>
</feature>
<protein>
    <submittedName>
        <fullName evidence="2">Uncharacterized protein</fullName>
    </submittedName>
</protein>
<feature type="region of interest" description="Disordered" evidence="1">
    <location>
        <begin position="1"/>
        <end position="54"/>
    </location>
</feature>
<dbReference type="EMBL" id="JASEJX010000014">
    <property type="protein sequence ID" value="KAK4515970.1"/>
    <property type="molecule type" value="Genomic_DNA"/>
</dbReference>
<evidence type="ECO:0000313" key="2">
    <source>
        <dbReference type="EMBL" id="KAK4515970.1"/>
    </source>
</evidence>
<gene>
    <name evidence="2" type="ORF">ATC70_010930</name>
</gene>
<organism evidence="2 3">
    <name type="scientific">Mucor velutinosus</name>
    <dbReference type="NCBI Taxonomy" id="708070"/>
    <lineage>
        <taxon>Eukaryota</taxon>
        <taxon>Fungi</taxon>
        <taxon>Fungi incertae sedis</taxon>
        <taxon>Mucoromycota</taxon>
        <taxon>Mucoromycotina</taxon>
        <taxon>Mucoromycetes</taxon>
        <taxon>Mucorales</taxon>
        <taxon>Mucorineae</taxon>
        <taxon>Mucoraceae</taxon>
        <taxon>Mucor</taxon>
    </lineage>
</organism>
<evidence type="ECO:0000256" key="1">
    <source>
        <dbReference type="SAM" id="MobiDB-lite"/>
    </source>
</evidence>
<dbReference type="GeneID" id="89954616"/>
<dbReference type="RefSeq" id="XP_064682636.1">
    <property type="nucleotide sequence ID" value="XM_064830134.1"/>
</dbReference>
<reference evidence="2 3" key="1">
    <citation type="submission" date="2022-11" db="EMBL/GenBank/DDBJ databases">
        <title>Mucor velutinosus strain NIH1002 WGS.</title>
        <authorList>
            <person name="Subramanian P."/>
            <person name="Mullikin J.C."/>
            <person name="Segre J.A."/>
            <person name="Zelazny A.M."/>
        </authorList>
    </citation>
    <scope>NUCLEOTIDE SEQUENCE [LARGE SCALE GENOMIC DNA]</scope>
    <source>
        <strain evidence="2 3">NIH1002</strain>
    </source>
</reference>
<dbReference type="InterPro" id="IPR040521">
    <property type="entry name" value="KDZ"/>
</dbReference>
<keyword evidence="3" id="KW-1185">Reference proteome</keyword>
<evidence type="ECO:0000313" key="3">
    <source>
        <dbReference type="Proteomes" id="UP001304243"/>
    </source>
</evidence>
<dbReference type="PANTHER" id="PTHR33096">
    <property type="entry name" value="CXC2 DOMAIN-CONTAINING PROTEIN"/>
    <property type="match status" value="1"/>
</dbReference>
<sequence length="815" mass="92266">MNASGVNVNEARRAVPARHPRPLSSAERNQQEPSSSSANSRPNGGSNVINLDDLTGDVDEEVNTSLSDRYLKWQDLSEVLLKSYIESHELHGHADPCLDAPIITGTKPQSCDCTSRITSWPINGFMMFKRCVFQVEYCSHQTLLESLLMSQMMPTATVFPKSAVHFSLFESMIDNRLNAYSSVYGFVKANNASNLRLSSYDPKRSRQIDIVDSGNPNIFLTSEAEKAKFGDKANVDKYDQAEAAATEDCLLENLDSEFQALSNNRRTTSNRFDENGVFSINCARHGIVERPFDIFEGEGRKYALAGVEHVIKNLEEDQKLLIMYDVACACRETFYKAFLELQSERDVWYAVSIFHAYAHSAACQAKNNPRYVDHALGLTDGEGAERFWSFANHFVAQIRSMNKANRRAMIVQLAEAYCDEKMIELPNSFVKKYDKAMDTIRQLNMTKSAYNSFKVQWNSHRTALAVPFSNVRNSQRLHERAEGNILLMNDIKHEYAVTAGQLIFLDSRDSPITSGYITGLKRQLEAKLNELERLFPQLIVHGGRPTTFGHITMQQYFDAIKDECHNILVKVLRQLIFSIFMNDNELRRPNSTGTDKAARLLVSIASSTKKAGLVVDSINNFVDRNFGVPSVAIELQRLRNNEDADFLRLSQGMKDWHTHRKCVEETSILVEEAQRYEQNLLARIDGIYEAARQKHLIKIDYLKWVWLYKKNKCHLMEILKKNPPRYNPEEGDDDLVVVCFADRSDVHVFSPRPLADDRADEEDIVGSDNGRDDEVDDDDEESDGGDDDRGHGDSQTSMADSIASTLASVMLEQST</sequence>